<reference evidence="1 3" key="1">
    <citation type="journal article" date="2004" name="Proc. Natl. Acad. Sci. U.S.A.">
        <title>Genetic organization of the psbAD region in phages infecting marine Synechococcus strains.</title>
        <authorList>
            <person name="Millard A."/>
            <person name="Clokie M.R."/>
            <person name="Shub D.A."/>
            <person name="Mann N.H."/>
        </authorList>
    </citation>
    <scope>NUCLEOTIDE SEQUENCE [LARGE SCALE GENOMIC DNA]</scope>
</reference>
<reference evidence="2" key="4">
    <citation type="submission" date="2015-02" db="EMBL/GenBank/DDBJ databases">
        <authorList>
            <person name="Chooi Y.-H."/>
        </authorList>
    </citation>
    <scope>NUCLEOTIDE SEQUENCE</scope>
</reference>
<dbReference type="RefSeq" id="YP_195121.1">
    <property type="nucleotide sequence ID" value="NC_006820.1"/>
</dbReference>
<sequence length="168" mass="18231">MANEIKKYDSVGGFSVNKDVVITENKDARNLNTLEIKNRFFGDGKRTNYILKGLNTSILAIDNLGTQISLQSSTINFINTYIVGVNNTGGGNYSLKLESVVTCSAAGDVQVLSTFRTIIKDSIPSGETWTVTTFDSGAANRFSYSTTRAGTSSTIKWFASSEIISVSW</sequence>
<dbReference type="EMBL" id="AJ630128">
    <property type="protein sequence ID" value="CAF34151.1"/>
    <property type="molecule type" value="Genomic_DNA"/>
</dbReference>
<name>Q5GQW6_BPSYP</name>
<dbReference type="EMBL" id="LN828717">
    <property type="protein sequence ID" value="CFW42221.1"/>
    <property type="molecule type" value="Genomic_DNA"/>
</dbReference>
<dbReference type="Proteomes" id="UP000000994">
    <property type="component" value="Segment"/>
</dbReference>
<reference evidence="1 3" key="2">
    <citation type="journal article" date="2005" name="J. Bacteriol.">
        <title>The genome of S-PM2, a 'photosynthetic' T4-type bacteriophage that infects marine Synechococcus strains.</title>
        <authorList>
            <person name="Mann N.H."/>
            <person name="Clokie M.R."/>
            <person name="Millard A."/>
            <person name="Cook A."/>
            <person name="Wilson W.H."/>
            <person name="Wheatley P.J."/>
            <person name="Letarov A."/>
            <person name="Krisch H.M."/>
        </authorList>
    </citation>
    <scope>NUCLEOTIDE SEQUENCE</scope>
</reference>
<keyword evidence="3" id="KW-1185">Reference proteome</keyword>
<accession>Q5GQW6</accession>
<dbReference type="Proteomes" id="UP000246186">
    <property type="component" value="Genome"/>
</dbReference>
<organismHost>
    <name type="scientific">Synechococcus</name>
    <dbReference type="NCBI Taxonomy" id="1129"/>
</organismHost>
<organism evidence="1 3">
    <name type="scientific">Synechococcus phage S-PM2</name>
    <dbReference type="NCBI Taxonomy" id="238854"/>
    <lineage>
        <taxon>Viruses</taxon>
        <taxon>Duplodnaviria</taxon>
        <taxon>Heunggongvirae</taxon>
        <taxon>Uroviricota</taxon>
        <taxon>Caudoviricetes</taxon>
        <taxon>Pantevenvirales</taxon>
        <taxon>Kyanoviridae</taxon>
        <taxon>Nodensvirus</taxon>
        <taxon>Nodensvirus spm2</taxon>
    </lineage>
</organism>
<gene>
    <name evidence="2" type="ORF">S-PM2d087</name>
    <name evidence="1" type="ORF">S-PM2p087</name>
</gene>
<evidence type="ECO:0000313" key="1">
    <source>
        <dbReference type="EMBL" id="CAF34151.1"/>
    </source>
</evidence>
<proteinExistence type="predicted"/>
<evidence type="ECO:0000313" key="3">
    <source>
        <dbReference type="Proteomes" id="UP000000994"/>
    </source>
</evidence>
<reference evidence="2 4" key="3">
    <citation type="journal article" date="2015" name="PLoS ONE">
        <title>Spontaneous Deletion of an "ORFanage" Region Facilitates Host Adaptation in a "Photosynthetic" Cyanophage.</title>
        <authorList>
            <person name="Puxty R.J."/>
            <person name="Perez-Sepulveda B."/>
            <person name="Rihtman B."/>
            <person name="Evans D.J."/>
            <person name="Millard A.D."/>
            <person name="Scanlan D.J."/>
        </authorList>
    </citation>
    <scope>NUCLEOTIDE SEQUENCE [LARGE SCALE GENOMIC DNA]</scope>
</reference>
<dbReference type="OrthoDB" id="16601at10239"/>
<evidence type="ECO:0000313" key="4">
    <source>
        <dbReference type="Proteomes" id="UP000246186"/>
    </source>
</evidence>
<dbReference type="KEGG" id="vg:3260317"/>
<protein>
    <submittedName>
        <fullName evidence="1">Virion structural protein</fullName>
    </submittedName>
</protein>
<evidence type="ECO:0000313" key="2">
    <source>
        <dbReference type="EMBL" id="CFW42221.1"/>
    </source>
</evidence>